<dbReference type="Pfam" id="PF06237">
    <property type="entry name" value="SLC52_ribofla_tr"/>
    <property type="match status" value="1"/>
</dbReference>
<keyword evidence="11" id="KW-1185">Reference proteome</keyword>
<evidence type="ECO:0000256" key="1">
    <source>
        <dbReference type="ARBA" id="ARBA00000215"/>
    </source>
</evidence>
<dbReference type="PANTHER" id="PTHR12929">
    <property type="entry name" value="SOLUTE CARRIER FAMILY 52"/>
    <property type="match status" value="1"/>
</dbReference>
<dbReference type="InterPro" id="IPR009357">
    <property type="entry name" value="Riboflavin_transptr"/>
</dbReference>
<gene>
    <name evidence="10" type="ORF">TELCIR_18492</name>
</gene>
<keyword evidence="5 9" id="KW-1003">Cell membrane</keyword>
<comment type="function">
    <text evidence="9">Plasma membrane transporter mediating the uptake by cells of the water soluble vitamin B2/riboflavin that plays a key role in biochemical oxidation-reduction reactions of the carbohydrate, lipid, and amino acid metabolism.</text>
</comment>
<evidence type="ECO:0000256" key="5">
    <source>
        <dbReference type="ARBA" id="ARBA00022475"/>
    </source>
</evidence>
<dbReference type="GO" id="GO:0032217">
    <property type="term" value="F:riboflavin transmembrane transporter activity"/>
    <property type="evidence" value="ECO:0007669"/>
    <property type="project" value="UniProtKB-UniRule"/>
</dbReference>
<keyword evidence="4 9" id="KW-0813">Transport</keyword>
<proteinExistence type="inferred from homology"/>
<comment type="caution">
    <text evidence="9">Lacks conserved residue(s) required for the propagation of feature annotation.</text>
</comment>
<evidence type="ECO:0000313" key="10">
    <source>
        <dbReference type="EMBL" id="PIO60028.1"/>
    </source>
</evidence>
<comment type="subcellular location">
    <subcellularLocation>
        <location evidence="2 9">Cell membrane</location>
        <topology evidence="2 9">Multi-pass membrane protein</topology>
    </subcellularLocation>
</comment>
<keyword evidence="6 9" id="KW-0812">Transmembrane</keyword>
<name>A0A2G9TQ60_TELCI</name>
<dbReference type="OrthoDB" id="9995836at2759"/>
<sequence>MPDMKASQPKPKMKKTRQKPYIFLSCPGPCRHSWVEMAVSKLLFVLVIIFGSSSWMGTNSIWMQLPLLTANLPEGWGLPSFLAAVVQ</sequence>
<organism evidence="10 11">
    <name type="scientific">Teladorsagia circumcincta</name>
    <name type="common">Brown stomach worm</name>
    <name type="synonym">Ostertagia circumcincta</name>
    <dbReference type="NCBI Taxonomy" id="45464"/>
    <lineage>
        <taxon>Eukaryota</taxon>
        <taxon>Metazoa</taxon>
        <taxon>Ecdysozoa</taxon>
        <taxon>Nematoda</taxon>
        <taxon>Chromadorea</taxon>
        <taxon>Rhabditida</taxon>
        <taxon>Rhabditina</taxon>
        <taxon>Rhabditomorpha</taxon>
        <taxon>Strongyloidea</taxon>
        <taxon>Trichostrongylidae</taxon>
        <taxon>Teladorsagia</taxon>
    </lineage>
</organism>
<keyword evidence="7 9" id="KW-1133">Transmembrane helix</keyword>
<dbReference type="PANTHER" id="PTHR12929:SF10">
    <property type="entry name" value="RIBOFLAVIN TRANSPORTER"/>
    <property type="match status" value="1"/>
</dbReference>
<evidence type="ECO:0000256" key="2">
    <source>
        <dbReference type="ARBA" id="ARBA00004651"/>
    </source>
</evidence>
<dbReference type="Proteomes" id="UP000230423">
    <property type="component" value="Unassembled WGS sequence"/>
</dbReference>
<dbReference type="GO" id="GO:0005886">
    <property type="term" value="C:plasma membrane"/>
    <property type="evidence" value="ECO:0007669"/>
    <property type="project" value="UniProtKB-SubCell"/>
</dbReference>
<comment type="similarity">
    <text evidence="3 9">Belongs to the riboflavin transporter family.</text>
</comment>
<evidence type="ECO:0000256" key="3">
    <source>
        <dbReference type="ARBA" id="ARBA00006366"/>
    </source>
</evidence>
<comment type="catalytic activity">
    <reaction evidence="1 9">
        <text>riboflavin(in) = riboflavin(out)</text>
        <dbReference type="Rhea" id="RHEA:35015"/>
        <dbReference type="ChEBI" id="CHEBI:57986"/>
    </reaction>
</comment>
<feature type="non-terminal residue" evidence="10">
    <location>
        <position position="87"/>
    </location>
</feature>
<reference evidence="10 11" key="1">
    <citation type="submission" date="2015-09" db="EMBL/GenBank/DDBJ databases">
        <title>Draft genome of the parasitic nematode Teladorsagia circumcincta isolate WARC Sus (inbred).</title>
        <authorList>
            <person name="Mitreva M."/>
        </authorList>
    </citation>
    <scope>NUCLEOTIDE SEQUENCE [LARGE SCALE GENOMIC DNA]</scope>
    <source>
        <strain evidence="10 11">S</strain>
    </source>
</reference>
<evidence type="ECO:0000256" key="7">
    <source>
        <dbReference type="ARBA" id="ARBA00022989"/>
    </source>
</evidence>
<evidence type="ECO:0000313" key="11">
    <source>
        <dbReference type="Proteomes" id="UP000230423"/>
    </source>
</evidence>
<keyword evidence="8 9" id="KW-0472">Membrane</keyword>
<evidence type="ECO:0000256" key="9">
    <source>
        <dbReference type="RuleBase" id="RU368035"/>
    </source>
</evidence>
<evidence type="ECO:0000256" key="6">
    <source>
        <dbReference type="ARBA" id="ARBA00022692"/>
    </source>
</evidence>
<dbReference type="EMBL" id="KZ356307">
    <property type="protein sequence ID" value="PIO60028.1"/>
    <property type="molecule type" value="Genomic_DNA"/>
</dbReference>
<protein>
    <recommendedName>
        <fullName evidence="9">Riboflavin transporter</fullName>
    </recommendedName>
</protein>
<evidence type="ECO:0000256" key="8">
    <source>
        <dbReference type="ARBA" id="ARBA00023136"/>
    </source>
</evidence>
<evidence type="ECO:0000256" key="4">
    <source>
        <dbReference type="ARBA" id="ARBA00022448"/>
    </source>
</evidence>
<feature type="transmembrane region" description="Helical" evidence="9">
    <location>
        <begin position="42"/>
        <end position="62"/>
    </location>
</feature>
<dbReference type="AlphaFoldDB" id="A0A2G9TQ60"/>
<accession>A0A2G9TQ60</accession>